<dbReference type="PANTHER" id="PTHR36854:SF1">
    <property type="entry name" value="TRANSMEMBRANE PROTEIN"/>
    <property type="match status" value="1"/>
</dbReference>
<organism evidence="3 4">
    <name type="scientific">Rhizodiscina lignyota</name>
    <dbReference type="NCBI Taxonomy" id="1504668"/>
    <lineage>
        <taxon>Eukaryota</taxon>
        <taxon>Fungi</taxon>
        <taxon>Dikarya</taxon>
        <taxon>Ascomycota</taxon>
        <taxon>Pezizomycotina</taxon>
        <taxon>Dothideomycetes</taxon>
        <taxon>Pleosporomycetidae</taxon>
        <taxon>Aulographales</taxon>
        <taxon>Rhizodiscinaceae</taxon>
        <taxon>Rhizodiscina</taxon>
    </lineage>
</organism>
<feature type="chain" id="PRO_5040399893" evidence="2">
    <location>
        <begin position="26"/>
        <end position="151"/>
    </location>
</feature>
<dbReference type="PANTHER" id="PTHR36854">
    <property type="entry name" value="CHROMOSOME 9, WHOLE GENOME SHOTGUN SEQUENCE"/>
    <property type="match status" value="1"/>
</dbReference>
<proteinExistence type="predicted"/>
<keyword evidence="4" id="KW-1185">Reference proteome</keyword>
<gene>
    <name evidence="3" type="ORF">NA57DRAFT_77514</name>
</gene>
<comment type="caution">
    <text evidence="3">The sequence shown here is derived from an EMBL/GenBank/DDBJ whole genome shotgun (WGS) entry which is preliminary data.</text>
</comment>
<evidence type="ECO:0000313" key="3">
    <source>
        <dbReference type="EMBL" id="KAF2097260.1"/>
    </source>
</evidence>
<keyword evidence="1" id="KW-0472">Membrane</keyword>
<keyword evidence="1" id="KW-1133">Transmembrane helix</keyword>
<protein>
    <submittedName>
        <fullName evidence="3">Uncharacterized protein</fullName>
    </submittedName>
</protein>
<feature type="transmembrane region" description="Helical" evidence="1">
    <location>
        <begin position="107"/>
        <end position="129"/>
    </location>
</feature>
<dbReference type="OrthoDB" id="2142503at2759"/>
<sequence length="151" mass="16894">MAASKRPSFLLICFIFLNLTALSLAAYLGASSAFCKCTCFGNSTIIDLIGGTTTSPSSSEKNKKFDKTCNDCTKKLCLDYHLPICKGAEDEDVFTQCFWRDSAKDQAVVFIFIFATVGLLIYAGIKPWIDNWIEKYRERRQYIPISGQGNQ</sequence>
<dbReference type="EMBL" id="ML978128">
    <property type="protein sequence ID" value="KAF2097260.1"/>
    <property type="molecule type" value="Genomic_DNA"/>
</dbReference>
<feature type="signal peptide" evidence="2">
    <location>
        <begin position="1"/>
        <end position="25"/>
    </location>
</feature>
<accession>A0A9P4IDH3</accession>
<keyword evidence="2" id="KW-0732">Signal</keyword>
<dbReference type="AlphaFoldDB" id="A0A9P4IDH3"/>
<evidence type="ECO:0000256" key="2">
    <source>
        <dbReference type="SAM" id="SignalP"/>
    </source>
</evidence>
<name>A0A9P4IDH3_9PEZI</name>
<evidence type="ECO:0000313" key="4">
    <source>
        <dbReference type="Proteomes" id="UP000799772"/>
    </source>
</evidence>
<reference evidence="3" key="1">
    <citation type="journal article" date="2020" name="Stud. Mycol.">
        <title>101 Dothideomycetes genomes: a test case for predicting lifestyles and emergence of pathogens.</title>
        <authorList>
            <person name="Haridas S."/>
            <person name="Albert R."/>
            <person name="Binder M."/>
            <person name="Bloem J."/>
            <person name="Labutti K."/>
            <person name="Salamov A."/>
            <person name="Andreopoulos B."/>
            <person name="Baker S."/>
            <person name="Barry K."/>
            <person name="Bills G."/>
            <person name="Bluhm B."/>
            <person name="Cannon C."/>
            <person name="Castanera R."/>
            <person name="Culley D."/>
            <person name="Daum C."/>
            <person name="Ezra D."/>
            <person name="Gonzalez J."/>
            <person name="Henrissat B."/>
            <person name="Kuo A."/>
            <person name="Liang C."/>
            <person name="Lipzen A."/>
            <person name="Lutzoni F."/>
            <person name="Magnuson J."/>
            <person name="Mondo S."/>
            <person name="Nolan M."/>
            <person name="Ohm R."/>
            <person name="Pangilinan J."/>
            <person name="Park H.-J."/>
            <person name="Ramirez L."/>
            <person name="Alfaro M."/>
            <person name="Sun H."/>
            <person name="Tritt A."/>
            <person name="Yoshinaga Y."/>
            <person name="Zwiers L.-H."/>
            <person name="Turgeon B."/>
            <person name="Goodwin S."/>
            <person name="Spatafora J."/>
            <person name="Crous P."/>
            <person name="Grigoriev I."/>
        </authorList>
    </citation>
    <scope>NUCLEOTIDE SEQUENCE</scope>
    <source>
        <strain evidence="3">CBS 133067</strain>
    </source>
</reference>
<keyword evidence="1" id="KW-0812">Transmembrane</keyword>
<dbReference type="Proteomes" id="UP000799772">
    <property type="component" value="Unassembled WGS sequence"/>
</dbReference>
<evidence type="ECO:0000256" key="1">
    <source>
        <dbReference type="SAM" id="Phobius"/>
    </source>
</evidence>